<name>A0AA40EJ36_9PEZI</name>
<dbReference type="EMBL" id="JAUKUD010000006">
    <property type="protein sequence ID" value="KAK0740271.1"/>
    <property type="molecule type" value="Genomic_DNA"/>
</dbReference>
<gene>
    <name evidence="1" type="ORF">B0T18DRAFT_431615</name>
</gene>
<protein>
    <recommendedName>
        <fullName evidence="3">BTB domain-containing protein</fullName>
    </recommendedName>
</protein>
<keyword evidence="2" id="KW-1185">Reference proteome</keyword>
<reference evidence="1" key="1">
    <citation type="submission" date="2023-06" db="EMBL/GenBank/DDBJ databases">
        <title>Genome-scale phylogeny and comparative genomics of the fungal order Sordariales.</title>
        <authorList>
            <consortium name="Lawrence Berkeley National Laboratory"/>
            <person name="Hensen N."/>
            <person name="Bonometti L."/>
            <person name="Westerberg I."/>
            <person name="Brannstrom I.O."/>
            <person name="Guillou S."/>
            <person name="Cros-Aarteil S."/>
            <person name="Calhoun S."/>
            <person name="Haridas S."/>
            <person name="Kuo A."/>
            <person name="Mondo S."/>
            <person name="Pangilinan J."/>
            <person name="Riley R."/>
            <person name="LaButti K."/>
            <person name="Andreopoulos B."/>
            <person name="Lipzen A."/>
            <person name="Chen C."/>
            <person name="Yanf M."/>
            <person name="Daum C."/>
            <person name="Ng V."/>
            <person name="Clum A."/>
            <person name="Steindorff A."/>
            <person name="Ohm R."/>
            <person name="Martin F."/>
            <person name="Silar P."/>
            <person name="Natvig D."/>
            <person name="Lalanne C."/>
            <person name="Gautier V."/>
            <person name="Ament-velasquez S.L."/>
            <person name="Kruys A."/>
            <person name="Hutchinson M.I."/>
            <person name="Powell A.J."/>
            <person name="Barry K."/>
            <person name="Miller A.N."/>
            <person name="Grigoriev I.V."/>
            <person name="Debuchy R."/>
            <person name="Gladieux P."/>
            <person name="Thoren M.H."/>
            <person name="Johannesson H."/>
        </authorList>
    </citation>
    <scope>NUCLEOTIDE SEQUENCE</scope>
    <source>
        <strain evidence="1">SMH3187-1</strain>
    </source>
</reference>
<comment type="caution">
    <text evidence="1">The sequence shown here is derived from an EMBL/GenBank/DDBJ whole genome shotgun (WGS) entry which is preliminary data.</text>
</comment>
<organism evidence="1 2">
    <name type="scientific">Schizothecium vesticola</name>
    <dbReference type="NCBI Taxonomy" id="314040"/>
    <lineage>
        <taxon>Eukaryota</taxon>
        <taxon>Fungi</taxon>
        <taxon>Dikarya</taxon>
        <taxon>Ascomycota</taxon>
        <taxon>Pezizomycotina</taxon>
        <taxon>Sordariomycetes</taxon>
        <taxon>Sordariomycetidae</taxon>
        <taxon>Sordariales</taxon>
        <taxon>Schizotheciaceae</taxon>
        <taxon>Schizothecium</taxon>
    </lineage>
</organism>
<dbReference type="Proteomes" id="UP001172155">
    <property type="component" value="Unassembled WGS sequence"/>
</dbReference>
<accession>A0AA40EJ36</accession>
<proteinExistence type="predicted"/>
<evidence type="ECO:0000313" key="2">
    <source>
        <dbReference type="Proteomes" id="UP001172155"/>
    </source>
</evidence>
<sequence>MDEASASQESGTEGLEIVNIAPDGDIVLDVTFETSKETLKAARKATKPRPGQQVVQPVFKPRVRVGYRARLSVLRQHSKYFDSLLGDTRFAEAKAVAAALERLSLQNVAPGEASAESLPRVAIKEDDEATQAAGQEGIFADLLRLLHGQEAVTTPVTMHYLAALAVLADRFNCTAAVARAMSAKLKLKWPVTKTALPRDEGSPSLTRAMEETLRQKIMVSWLLDQPIKMSTSTRELIIYGSRRWSLSDDEDTDAYSAAWWNLPDDLEGELQHRRECILNTIASVQRHYLKKYLSRHRQCKLGYDSSASCDSYQLGELVKFLSSHALLFLSDFSPHSFDDNAADYAAVDVNQIITKLKQLSGYQVDKNHRNCGPRSEVLTIMDYIQGMLSSNIISISRTAWKKNRDLVSWDTADDTDKGKEERVFRFTRSISRDQRVRHEGTMGADRMAVDLFTADRWDWTPED</sequence>
<evidence type="ECO:0000313" key="1">
    <source>
        <dbReference type="EMBL" id="KAK0740271.1"/>
    </source>
</evidence>
<evidence type="ECO:0008006" key="3">
    <source>
        <dbReference type="Google" id="ProtNLM"/>
    </source>
</evidence>
<dbReference type="AlphaFoldDB" id="A0AA40EJ36"/>